<comment type="caution">
    <text evidence="2">The sequence shown here is derived from an EMBL/GenBank/DDBJ whole genome shotgun (WGS) entry which is preliminary data.</text>
</comment>
<evidence type="ECO:0000256" key="1">
    <source>
        <dbReference type="SAM" id="Phobius"/>
    </source>
</evidence>
<organism evidence="2 3">
    <name type="scientific">Petrolisthes cinctipes</name>
    <name type="common">Flat porcelain crab</name>
    <dbReference type="NCBI Taxonomy" id="88211"/>
    <lineage>
        <taxon>Eukaryota</taxon>
        <taxon>Metazoa</taxon>
        <taxon>Ecdysozoa</taxon>
        <taxon>Arthropoda</taxon>
        <taxon>Crustacea</taxon>
        <taxon>Multicrustacea</taxon>
        <taxon>Malacostraca</taxon>
        <taxon>Eumalacostraca</taxon>
        <taxon>Eucarida</taxon>
        <taxon>Decapoda</taxon>
        <taxon>Pleocyemata</taxon>
        <taxon>Anomura</taxon>
        <taxon>Galatheoidea</taxon>
        <taxon>Porcellanidae</taxon>
        <taxon>Petrolisthes</taxon>
    </lineage>
</organism>
<protein>
    <submittedName>
        <fullName evidence="2">Uncharacterized protein</fullName>
    </submittedName>
</protein>
<evidence type="ECO:0000313" key="3">
    <source>
        <dbReference type="Proteomes" id="UP001286313"/>
    </source>
</evidence>
<keyword evidence="3" id="KW-1185">Reference proteome</keyword>
<proteinExistence type="predicted"/>
<dbReference type="Proteomes" id="UP001286313">
    <property type="component" value="Unassembled WGS sequence"/>
</dbReference>
<dbReference type="EMBL" id="JAWQEG010004635">
    <property type="protein sequence ID" value="KAK3860764.1"/>
    <property type="molecule type" value="Genomic_DNA"/>
</dbReference>
<gene>
    <name evidence="2" type="ORF">Pcinc_033198</name>
</gene>
<keyword evidence="1" id="KW-0472">Membrane</keyword>
<feature type="transmembrane region" description="Helical" evidence="1">
    <location>
        <begin position="43"/>
        <end position="62"/>
    </location>
</feature>
<name>A0AAE1ESS4_PETCI</name>
<dbReference type="AlphaFoldDB" id="A0AAE1ESS4"/>
<sequence>MHPGRPSLFLLLQPHPSLSSSFIIRPPPPPPFPPSPPVPPPHIFHVLIFLLFLLTLNSSLLAHRHLLCPTPLPSHPSFSPSTYSYLICPPSHPSSLPFLLVLLLPFHPSFHPPTTVSSVLLPLPSHPSFSPSIPSFLLPSTHNHLYPAPRPFSLPPTNALLSSVAVPPRTPFLPNSTYLLSTHRPSSVSHH</sequence>
<accession>A0AAE1ESS4</accession>
<evidence type="ECO:0000313" key="2">
    <source>
        <dbReference type="EMBL" id="KAK3860764.1"/>
    </source>
</evidence>
<reference evidence="2" key="1">
    <citation type="submission" date="2023-10" db="EMBL/GenBank/DDBJ databases">
        <title>Genome assemblies of two species of porcelain crab, Petrolisthes cinctipes and Petrolisthes manimaculis (Anomura: Porcellanidae).</title>
        <authorList>
            <person name="Angst P."/>
        </authorList>
    </citation>
    <scope>NUCLEOTIDE SEQUENCE</scope>
    <source>
        <strain evidence="2">PB745_01</strain>
        <tissue evidence="2">Gill</tissue>
    </source>
</reference>
<keyword evidence="1" id="KW-1133">Transmembrane helix</keyword>
<keyword evidence="1" id="KW-0812">Transmembrane</keyword>